<dbReference type="AlphaFoldDB" id="A0A4R1BRF9"/>
<dbReference type="SUPFAM" id="SSF56059">
    <property type="entry name" value="Glutathione synthetase ATP-binding domain-like"/>
    <property type="match status" value="1"/>
</dbReference>
<comment type="caution">
    <text evidence="1">The sequence shown here is derived from an EMBL/GenBank/DDBJ whole genome shotgun (WGS) entry which is preliminary data.</text>
</comment>
<accession>A0A4R1BRF9</accession>
<dbReference type="EMBL" id="SJZB01000005">
    <property type="protein sequence ID" value="TCJ19775.1"/>
    <property type="molecule type" value="Genomic_DNA"/>
</dbReference>
<name>A0A4R1BRF9_9PROT</name>
<organism evidence="1 2">
    <name type="scientific">Parasulfuritortus cantonensis</name>
    <dbReference type="NCBI Taxonomy" id="2528202"/>
    <lineage>
        <taxon>Bacteria</taxon>
        <taxon>Pseudomonadati</taxon>
        <taxon>Pseudomonadota</taxon>
        <taxon>Betaproteobacteria</taxon>
        <taxon>Nitrosomonadales</taxon>
        <taxon>Thiobacillaceae</taxon>
        <taxon>Parasulfuritortus</taxon>
    </lineage>
</organism>
<gene>
    <name evidence="1" type="ORF">EZJ19_01210</name>
</gene>
<keyword evidence="2" id="KW-1185">Reference proteome</keyword>
<dbReference type="OrthoDB" id="460582at2"/>
<dbReference type="Proteomes" id="UP000295443">
    <property type="component" value="Unassembled WGS sequence"/>
</dbReference>
<protein>
    <recommendedName>
        <fullName evidence="3">ATP-grasp domain-containing protein</fullName>
    </recommendedName>
</protein>
<dbReference type="RefSeq" id="WP_131444479.1">
    <property type="nucleotide sequence ID" value="NZ_SJZB01000005.1"/>
</dbReference>
<evidence type="ECO:0000313" key="2">
    <source>
        <dbReference type="Proteomes" id="UP000295443"/>
    </source>
</evidence>
<proteinExistence type="predicted"/>
<evidence type="ECO:0008006" key="3">
    <source>
        <dbReference type="Google" id="ProtNLM"/>
    </source>
</evidence>
<sequence>MICIVMTWPRDTHRSLSQYPGAPKVQVWSYDALFRARRLPRATWLFTDMDRLGFWELELAAHAYRELAGHGMPVLNDPGRFCGRFDLLERLHGAGVNRFRVWRPGRAAAVDRWPVFLRTEAAHRGPLTGLITAPEALAAAIEAALAAGYPERDLMIVEYCAEPIRDNLFRKHAAFRVGARIVTSLAVHDTGWAAKYGVEGVAGSELYREELANLAENGHADVLMRAFETAHLEYGRVDYALVAGTPQIYEINSNPSIGHVVRHPDPARLESARLWERNFAAALAAIDSAPGPSVTVGDARLRKQRRRDRLMLRSRWVV</sequence>
<reference evidence="1 2" key="1">
    <citation type="submission" date="2019-03" db="EMBL/GenBank/DDBJ databases">
        <title>Genome sequence of Thiobacillaceae bacterium LSR1, a sulfur-oxidizing bacterium isolated from freshwater sediment.</title>
        <authorList>
            <person name="Li S."/>
        </authorList>
    </citation>
    <scope>NUCLEOTIDE SEQUENCE [LARGE SCALE GENOMIC DNA]</scope>
    <source>
        <strain evidence="1 2">LSR1</strain>
    </source>
</reference>
<evidence type="ECO:0000313" key="1">
    <source>
        <dbReference type="EMBL" id="TCJ19775.1"/>
    </source>
</evidence>